<evidence type="ECO:0000313" key="2">
    <source>
        <dbReference type="Proteomes" id="UP000199585"/>
    </source>
</evidence>
<name>A0A1H8H988_9RHOB</name>
<dbReference type="RefSeq" id="WP_245731555.1">
    <property type="nucleotide sequence ID" value="NZ_FOCI01000020.1"/>
</dbReference>
<dbReference type="STRING" id="245187.SAMN04488003_12010"/>
<dbReference type="PANTHER" id="PTHR12993:SF29">
    <property type="entry name" value="BLR3841 PROTEIN"/>
    <property type="match status" value="1"/>
</dbReference>
<dbReference type="EMBL" id="FOCI01000020">
    <property type="protein sequence ID" value="SEN52843.1"/>
    <property type="molecule type" value="Genomic_DNA"/>
</dbReference>
<evidence type="ECO:0000313" key="1">
    <source>
        <dbReference type="EMBL" id="SEN52843.1"/>
    </source>
</evidence>
<keyword evidence="2" id="KW-1185">Reference proteome</keyword>
<dbReference type="Proteomes" id="UP000199585">
    <property type="component" value="Unassembled WGS sequence"/>
</dbReference>
<gene>
    <name evidence="1" type="ORF">SAMN04488003_12010</name>
</gene>
<reference evidence="1 2" key="1">
    <citation type="submission" date="2016-10" db="EMBL/GenBank/DDBJ databases">
        <authorList>
            <person name="de Groot N.N."/>
        </authorList>
    </citation>
    <scope>NUCLEOTIDE SEQUENCE [LARGE SCALE GENOMIC DNA]</scope>
    <source>
        <strain evidence="1 2">DSM 16213</strain>
    </source>
</reference>
<dbReference type="AlphaFoldDB" id="A0A1H8H988"/>
<dbReference type="SUPFAM" id="SSF102588">
    <property type="entry name" value="LmbE-like"/>
    <property type="match status" value="1"/>
</dbReference>
<protein>
    <submittedName>
        <fullName evidence="1">N-acetylglucosaminyl deacetylase, LmbE family</fullName>
    </submittedName>
</protein>
<dbReference type="InterPro" id="IPR024078">
    <property type="entry name" value="LmbE-like_dom_sf"/>
</dbReference>
<accession>A0A1H8H988</accession>
<dbReference type="Gene3D" id="3.40.50.10320">
    <property type="entry name" value="LmbE-like"/>
    <property type="match status" value="1"/>
</dbReference>
<sequence length="243" mass="26124">MDVPVRNDPVAGLPRIAAESLTGGAPIVVLAPHPDDESLGCGALLAHAFATQGAHVVCMTDGSGSHPASRDWPADRLSRLRRQELSQAVALLGGGPQDITWLGHPDGWLGLQDRAAIVADLADLCTRVGARHLFAPAPEDHHEDHRHTAAIARRVVLALPHLTLFDYPVWSRWDDPDLLDKVAGRHPTALDPAPFVAAKRAAIAAHRSQRGLIVTDDPDGFCMSDTFQEAFATAPELYWKAVP</sequence>
<dbReference type="Pfam" id="PF02585">
    <property type="entry name" value="PIG-L"/>
    <property type="match status" value="1"/>
</dbReference>
<dbReference type="InterPro" id="IPR003737">
    <property type="entry name" value="GlcNAc_PI_deacetylase-related"/>
</dbReference>
<dbReference type="GO" id="GO:0016811">
    <property type="term" value="F:hydrolase activity, acting on carbon-nitrogen (but not peptide) bonds, in linear amides"/>
    <property type="evidence" value="ECO:0007669"/>
    <property type="project" value="TreeGrafter"/>
</dbReference>
<dbReference type="PANTHER" id="PTHR12993">
    <property type="entry name" value="N-ACETYLGLUCOSAMINYL-PHOSPHATIDYLINOSITOL DE-N-ACETYLASE-RELATED"/>
    <property type="match status" value="1"/>
</dbReference>
<organism evidence="1 2">
    <name type="scientific">Loktanella fryxellensis</name>
    <dbReference type="NCBI Taxonomy" id="245187"/>
    <lineage>
        <taxon>Bacteria</taxon>
        <taxon>Pseudomonadati</taxon>
        <taxon>Pseudomonadota</taxon>
        <taxon>Alphaproteobacteria</taxon>
        <taxon>Rhodobacterales</taxon>
        <taxon>Roseobacteraceae</taxon>
        <taxon>Loktanella</taxon>
    </lineage>
</organism>
<proteinExistence type="predicted"/>